<evidence type="ECO:0000313" key="2">
    <source>
        <dbReference type="Proteomes" id="UP000184774"/>
    </source>
</evidence>
<dbReference type="Proteomes" id="UP000184774">
    <property type="component" value="Unassembled WGS sequence"/>
</dbReference>
<protein>
    <submittedName>
        <fullName evidence="1">Uncharacterized protein</fullName>
    </submittedName>
</protein>
<accession>A0A1N6M5B1</accession>
<proteinExistence type="predicted"/>
<evidence type="ECO:0000313" key="1">
    <source>
        <dbReference type="EMBL" id="SIO94629.1"/>
    </source>
</evidence>
<sequence length="60" mass="7050">MPNSELQQTNKPLHLLARQYLMILQGSCTDPSTNYCELWHVLTFLHNLITASEEEYLRED</sequence>
<dbReference type="AlphaFoldDB" id="A0A1N6M5B1"/>
<organism evidence="1 2">
    <name type="scientific">Vibrio spartinae</name>
    <dbReference type="NCBI Taxonomy" id="1918945"/>
    <lineage>
        <taxon>Bacteria</taxon>
        <taxon>Pseudomonadati</taxon>
        <taxon>Pseudomonadota</taxon>
        <taxon>Gammaproteobacteria</taxon>
        <taxon>Vibrionales</taxon>
        <taxon>Vibrionaceae</taxon>
        <taxon>Vibrio</taxon>
    </lineage>
</organism>
<dbReference type="EMBL" id="FSSB01000016">
    <property type="protein sequence ID" value="SIO94629.1"/>
    <property type="molecule type" value="Genomic_DNA"/>
</dbReference>
<reference evidence="1 2" key="1">
    <citation type="submission" date="2016-12" db="EMBL/GenBank/DDBJ databases">
        <authorList>
            <person name="Song W.-J."/>
            <person name="Kurnit D.M."/>
        </authorList>
    </citation>
    <scope>NUCLEOTIDE SEQUENCE [LARGE SCALE GENOMIC DNA]</scope>
    <source>
        <strain evidence="1 2">CECT 9026</strain>
    </source>
</reference>
<name>A0A1N6M5B1_9VIBR</name>
<dbReference type="RefSeq" id="WP_074373166.1">
    <property type="nucleotide sequence ID" value="NZ_AP024907.1"/>
</dbReference>
<gene>
    <name evidence="1" type="ORF">VSP9026_02354</name>
</gene>
<dbReference type="OrthoDB" id="5879757at2"/>